<dbReference type="RefSeq" id="WP_193637106.1">
    <property type="nucleotide sequence ID" value="NZ_JADCSA010000003.1"/>
</dbReference>
<organism evidence="1 2">
    <name type="scientific">Nocardioides malaquae</name>
    <dbReference type="NCBI Taxonomy" id="2773426"/>
    <lineage>
        <taxon>Bacteria</taxon>
        <taxon>Bacillati</taxon>
        <taxon>Actinomycetota</taxon>
        <taxon>Actinomycetes</taxon>
        <taxon>Propionibacteriales</taxon>
        <taxon>Nocardioidaceae</taxon>
        <taxon>Nocardioides</taxon>
    </lineage>
</organism>
<gene>
    <name evidence="1" type="ORF">IEQ44_03760</name>
</gene>
<reference evidence="1 2" key="1">
    <citation type="submission" date="2020-10" db="EMBL/GenBank/DDBJ databases">
        <title>Nocardioides sp. isolated from sludge.</title>
        <authorList>
            <person name="Zhang X."/>
        </authorList>
    </citation>
    <scope>NUCLEOTIDE SEQUENCE [LARGE SCALE GENOMIC DNA]</scope>
    <source>
        <strain evidence="1 2">Y6</strain>
    </source>
</reference>
<evidence type="ECO:0000313" key="2">
    <source>
        <dbReference type="Proteomes" id="UP000756387"/>
    </source>
</evidence>
<dbReference type="EMBL" id="JADCSA010000003">
    <property type="protein sequence ID" value="MBE7323764.1"/>
    <property type="molecule type" value="Genomic_DNA"/>
</dbReference>
<keyword evidence="2" id="KW-1185">Reference proteome</keyword>
<accession>A0ABR9RQB2</accession>
<proteinExistence type="predicted"/>
<evidence type="ECO:0000313" key="1">
    <source>
        <dbReference type="EMBL" id="MBE7323764.1"/>
    </source>
</evidence>
<protein>
    <submittedName>
        <fullName evidence="1">Uncharacterized protein</fullName>
    </submittedName>
</protein>
<comment type="caution">
    <text evidence="1">The sequence shown here is derived from an EMBL/GenBank/DDBJ whole genome shotgun (WGS) entry which is preliminary data.</text>
</comment>
<dbReference type="Proteomes" id="UP000756387">
    <property type="component" value="Unassembled WGS sequence"/>
</dbReference>
<sequence length="172" mass="19608">MTWTPPRRDQVLRAVLAEVDRRLDGELPMDVPGVDQTFRDARTLADVLHVRWRATLAAEVERCLDEDAEDPRAAVVRAWRRTVRALPGVRMVLDREWESADERRRVVLVRRRDREHQWLAGRSGWPVPPTGTDLEAVAVGAALEAEGRRHYRPGQRPAPPPLLKRLRAALAA</sequence>
<name>A0ABR9RQB2_9ACTN</name>